<proteinExistence type="predicted"/>
<accession>A0ABX2ZYD1</accession>
<keyword evidence="2" id="KW-1185">Reference proteome</keyword>
<protein>
    <submittedName>
        <fullName evidence="1">Uncharacterized protein</fullName>
    </submittedName>
</protein>
<evidence type="ECO:0000313" key="1">
    <source>
        <dbReference type="EMBL" id="ODN41626.1"/>
    </source>
</evidence>
<comment type="caution">
    <text evidence="1">The sequence shown here is derived from an EMBL/GenBank/DDBJ whole genome shotgun (WGS) entry which is preliminary data.</text>
</comment>
<organism evidence="1 2">
    <name type="scientific">Piscirickettsia litoralis</name>
    <dbReference type="NCBI Taxonomy" id="1891921"/>
    <lineage>
        <taxon>Bacteria</taxon>
        <taxon>Pseudomonadati</taxon>
        <taxon>Pseudomonadota</taxon>
        <taxon>Gammaproteobacteria</taxon>
        <taxon>Thiotrichales</taxon>
        <taxon>Piscirickettsiaceae</taxon>
        <taxon>Piscirickettsia</taxon>
    </lineage>
</organism>
<dbReference type="Proteomes" id="UP000094329">
    <property type="component" value="Unassembled WGS sequence"/>
</dbReference>
<dbReference type="EMBL" id="MDTU01000002">
    <property type="protein sequence ID" value="ODN41626.1"/>
    <property type="molecule type" value="Genomic_DNA"/>
</dbReference>
<gene>
    <name evidence="1" type="ORF">BGC07_16160</name>
</gene>
<evidence type="ECO:0000313" key="2">
    <source>
        <dbReference type="Proteomes" id="UP000094329"/>
    </source>
</evidence>
<sequence length="74" mass="8363">MKMLTVTLFFPEGELVSRLAANNKGKEFVDWVCIDGPGSGNLKENLLWTRSKEYPMPLGQLLGLGWNQNEKTLH</sequence>
<reference evidence="1 2" key="1">
    <citation type="submission" date="2016-08" db="EMBL/GenBank/DDBJ databases">
        <title>Draft genome sequence of Candidatus Piscirickettsia litoralis, from seawater.</title>
        <authorList>
            <person name="Wan X."/>
            <person name="Lee A.J."/>
            <person name="Hou S."/>
            <person name="Donachie S.P."/>
        </authorList>
    </citation>
    <scope>NUCLEOTIDE SEQUENCE [LARGE SCALE GENOMIC DNA]</scope>
    <source>
        <strain evidence="1 2">Y2</strain>
    </source>
</reference>
<name>A0ABX2ZYD1_9GAMM</name>